<dbReference type="Pfam" id="PF00534">
    <property type="entry name" value="Glycos_transf_1"/>
    <property type="match status" value="1"/>
</dbReference>
<reference evidence="3" key="1">
    <citation type="submission" date="2017-12" db="EMBL/GenBank/DDBJ databases">
        <title>FDA dAtabase for Regulatory Grade micrObial Sequences (FDA-ARGOS): Supporting development and validation of Infectious Disease Dx tests.</title>
        <authorList>
            <person name="Campos J."/>
            <person name="Goldberg B."/>
            <person name="Tallon L."/>
            <person name="Sadzewicz L."/>
            <person name="Sengamalay N."/>
            <person name="Ott S."/>
            <person name="Godinez A."/>
            <person name="Nagaraj S."/>
            <person name="Vavikolanu K."/>
            <person name="Vyas G."/>
            <person name="Nadendla S."/>
            <person name="Aluvathingal J."/>
            <person name="Geyer C."/>
            <person name="Nandy P."/>
            <person name="Hobson J."/>
            <person name="Sichtig H."/>
        </authorList>
    </citation>
    <scope>NUCLEOTIDE SEQUENCE [LARGE SCALE GENOMIC DNA]</scope>
    <source>
        <strain evidence="3">FDAARGOS_79</strain>
    </source>
</reference>
<dbReference type="Gene3D" id="3.40.50.2000">
    <property type="entry name" value="Glycogen Phosphorylase B"/>
    <property type="match status" value="2"/>
</dbReference>
<feature type="domain" description="Glycosyl transferase family 1" evidence="1">
    <location>
        <begin position="186"/>
        <end position="318"/>
    </location>
</feature>
<dbReference type="PANTHER" id="PTHR12526:SF630">
    <property type="entry name" value="GLYCOSYLTRANSFERASE"/>
    <property type="match status" value="1"/>
</dbReference>
<dbReference type="SUPFAM" id="SSF53756">
    <property type="entry name" value="UDP-Glycosyltransferase/glycogen phosphorylase"/>
    <property type="match status" value="1"/>
</dbReference>
<dbReference type="PANTHER" id="PTHR12526">
    <property type="entry name" value="GLYCOSYLTRANSFERASE"/>
    <property type="match status" value="1"/>
</dbReference>
<dbReference type="AlphaFoldDB" id="A0AAP8PLK3"/>
<name>A0AAP8PLK3_SERMA</name>
<evidence type="ECO:0000313" key="3">
    <source>
        <dbReference type="Proteomes" id="UP000030378"/>
    </source>
</evidence>
<dbReference type="InterPro" id="IPR001296">
    <property type="entry name" value="Glyco_trans_1"/>
</dbReference>
<dbReference type="CDD" id="cd03811">
    <property type="entry name" value="GT4_GT28_WabH-like"/>
    <property type="match status" value="1"/>
</dbReference>
<dbReference type="Proteomes" id="UP000030378">
    <property type="component" value="Unassembled WGS sequence"/>
</dbReference>
<sequence>MPVLGRTGADRVIFTLLNNIDRARFKPFLLLYKNDPEINTLVKDLCSDVTVHYLNIQGRARSSFPKIISGISKFTKSNAIDTILISSGTSNAVLSPFLFLFGRKVKKIARESNLPSLFEKSRIANILYKTTYSNYDAIIAQSDDMFNDLVNNLGIDKQKIVKINNPLDYRSIVKLSVDESLSNLYDKSKTNLLSIGRLTYQKGFDLLLEAMSKLDDDRFHLTIIGDGEDKDKLIALRRQLNLESKVTFVSGVDNPYPYMRQADVFVSSSRWEGYPNVVIESLLCGTPVLANNYPGGIAEIINVRNGMICDIENEFVPSLEKVVEIKNVDFDTAKIDSIFEKYNQILS</sequence>
<evidence type="ECO:0000259" key="1">
    <source>
        <dbReference type="Pfam" id="PF00534"/>
    </source>
</evidence>
<protein>
    <submittedName>
        <fullName evidence="2">Glycosyltransferase</fullName>
    </submittedName>
</protein>
<gene>
    <name evidence="2" type="ORF">MC70_015710</name>
</gene>
<evidence type="ECO:0000313" key="2">
    <source>
        <dbReference type="EMBL" id="PNO71533.1"/>
    </source>
</evidence>
<accession>A0AAP8PLK3</accession>
<comment type="caution">
    <text evidence="2">The sequence shown here is derived from an EMBL/GenBank/DDBJ whole genome shotgun (WGS) entry which is preliminary data.</text>
</comment>
<dbReference type="EMBL" id="JTBC02000002">
    <property type="protein sequence ID" value="PNO71533.1"/>
    <property type="molecule type" value="Genomic_DNA"/>
</dbReference>
<proteinExistence type="predicted"/>
<organism evidence="2 3">
    <name type="scientific">Serratia marcescens</name>
    <dbReference type="NCBI Taxonomy" id="615"/>
    <lineage>
        <taxon>Bacteria</taxon>
        <taxon>Pseudomonadati</taxon>
        <taxon>Pseudomonadota</taxon>
        <taxon>Gammaproteobacteria</taxon>
        <taxon>Enterobacterales</taxon>
        <taxon>Yersiniaceae</taxon>
        <taxon>Serratia</taxon>
    </lineage>
</organism>
<dbReference type="GO" id="GO:1901135">
    <property type="term" value="P:carbohydrate derivative metabolic process"/>
    <property type="evidence" value="ECO:0007669"/>
    <property type="project" value="UniProtKB-ARBA"/>
</dbReference>
<dbReference type="GO" id="GO:0016757">
    <property type="term" value="F:glycosyltransferase activity"/>
    <property type="evidence" value="ECO:0007669"/>
    <property type="project" value="InterPro"/>
</dbReference>